<protein>
    <submittedName>
        <fullName evidence="2">Uncharacterized protein</fullName>
    </submittedName>
</protein>
<reference evidence="2" key="1">
    <citation type="submission" date="2021-01" db="EMBL/GenBank/DDBJ databases">
        <authorList>
            <person name="Corre E."/>
            <person name="Pelletier E."/>
            <person name="Niang G."/>
            <person name="Scheremetjew M."/>
            <person name="Finn R."/>
            <person name="Kale V."/>
            <person name="Holt S."/>
            <person name="Cochrane G."/>
            <person name="Meng A."/>
            <person name="Brown T."/>
            <person name="Cohen L."/>
        </authorList>
    </citation>
    <scope>NUCLEOTIDE SEQUENCE</scope>
    <source>
        <strain evidence="2">NIES-2562</strain>
    </source>
</reference>
<sequence>MRTGTVSLYLALRTPLLPFCPNLQLACLIVVLWCRANAVCTAYVQAGDNDRIGVGLHRVDMVLLWPFVVDGGCACVCLCRAGRAIFETEAAIAVKREGGGANSSIQTSQRKIGGRKGEGKIKKARSKKAESGKVMRVLL</sequence>
<feature type="compositionally biased region" description="Basic and acidic residues" evidence="1">
    <location>
        <begin position="115"/>
        <end position="133"/>
    </location>
</feature>
<evidence type="ECO:0000313" key="2">
    <source>
        <dbReference type="EMBL" id="CAE0263702.1"/>
    </source>
</evidence>
<name>A0A7S3GEE1_9EUKA</name>
<evidence type="ECO:0000256" key="1">
    <source>
        <dbReference type="SAM" id="MobiDB-lite"/>
    </source>
</evidence>
<organism evidence="2">
    <name type="scientific">Palpitomonas bilix</name>
    <dbReference type="NCBI Taxonomy" id="652834"/>
    <lineage>
        <taxon>Eukaryota</taxon>
        <taxon>Eukaryota incertae sedis</taxon>
    </lineage>
</organism>
<dbReference type="AlphaFoldDB" id="A0A7S3GEE1"/>
<feature type="region of interest" description="Disordered" evidence="1">
    <location>
        <begin position="97"/>
        <end position="133"/>
    </location>
</feature>
<gene>
    <name evidence="2" type="ORF">PBIL07802_LOCUS26004</name>
</gene>
<accession>A0A7S3GEE1</accession>
<dbReference type="EMBL" id="HBIB01039950">
    <property type="protein sequence ID" value="CAE0263702.1"/>
    <property type="molecule type" value="Transcribed_RNA"/>
</dbReference>
<proteinExistence type="predicted"/>